<dbReference type="Proteomes" id="UP000035088">
    <property type="component" value="Unassembled WGS sequence"/>
</dbReference>
<evidence type="ECO:0000313" key="2">
    <source>
        <dbReference type="EMBL" id="GAB09160.2"/>
    </source>
</evidence>
<sequence>IAAELESMCTAYNHGLRSCRTAVDEAYNSTMAGHDDDDDDQLRKAAAKIRTIISSFEGTLTAYAASGQKVTSDSETAKRFLEPIASRSPVPADFEHEDSERGREGEAAMTAEQIREVINTLRKGKNRGVYVAPSEEEIQSLYDRLSRGGVPDLARISVHPGVRPGLLLDLR</sequence>
<dbReference type="AlphaFoldDB" id="G7GZY5"/>
<feature type="non-terminal residue" evidence="2">
    <location>
        <position position="1"/>
    </location>
</feature>
<feature type="region of interest" description="Disordered" evidence="1">
    <location>
        <begin position="83"/>
        <end position="108"/>
    </location>
</feature>
<dbReference type="RefSeq" id="WP_007321237.1">
    <property type="nucleotide sequence ID" value="NZ_BAEE01000029.1"/>
</dbReference>
<gene>
    <name evidence="2" type="ORF">GOARA_029_00235</name>
</gene>
<dbReference type="EMBL" id="BAEE01000029">
    <property type="protein sequence ID" value="GAB09160.2"/>
    <property type="molecule type" value="Genomic_DNA"/>
</dbReference>
<comment type="caution">
    <text evidence="2">The sequence shown here is derived from an EMBL/GenBank/DDBJ whole genome shotgun (WGS) entry which is preliminary data.</text>
</comment>
<keyword evidence="3" id="KW-1185">Reference proteome</keyword>
<evidence type="ECO:0000256" key="1">
    <source>
        <dbReference type="SAM" id="MobiDB-lite"/>
    </source>
</evidence>
<evidence type="ECO:0000313" key="3">
    <source>
        <dbReference type="Proteomes" id="UP000035088"/>
    </source>
</evidence>
<protein>
    <submittedName>
        <fullName evidence="2">Uncharacterized protein</fullName>
    </submittedName>
</protein>
<reference evidence="2 3" key="1">
    <citation type="submission" date="2011-11" db="EMBL/GenBank/DDBJ databases">
        <title>Whole genome shotgun sequence of Gordonia araii NBRC 100433.</title>
        <authorList>
            <person name="Yoshida Y."/>
            <person name="Hosoyama A."/>
            <person name="Tsuchikane K."/>
            <person name="Katsumata H."/>
            <person name="Yamazaki S."/>
            <person name="Fujita N."/>
        </authorList>
    </citation>
    <scope>NUCLEOTIDE SEQUENCE [LARGE SCALE GENOMIC DNA]</scope>
    <source>
        <strain evidence="2 3">NBRC 100433</strain>
    </source>
</reference>
<name>G7GZY5_9ACTN</name>
<proteinExistence type="predicted"/>
<organism evidence="2 3">
    <name type="scientific">Gordonia araii NBRC 100433</name>
    <dbReference type="NCBI Taxonomy" id="1073574"/>
    <lineage>
        <taxon>Bacteria</taxon>
        <taxon>Bacillati</taxon>
        <taxon>Actinomycetota</taxon>
        <taxon>Actinomycetes</taxon>
        <taxon>Mycobacteriales</taxon>
        <taxon>Gordoniaceae</taxon>
        <taxon>Gordonia</taxon>
    </lineage>
</organism>
<accession>G7GZY5</accession>